<evidence type="ECO:0000313" key="2">
    <source>
        <dbReference type="EMBL" id="RIA85536.1"/>
    </source>
</evidence>
<dbReference type="OrthoDB" id="2440456at2759"/>
<reference evidence="2 3" key="1">
    <citation type="submission" date="2018-06" db="EMBL/GenBank/DDBJ databases">
        <title>Comparative genomics reveals the genomic features of Rhizophagus irregularis, R. cerebriforme, R. diaphanum and Gigaspora rosea, and their symbiotic lifestyle signature.</title>
        <authorList>
            <person name="Morin E."/>
            <person name="San Clemente H."/>
            <person name="Chen E.C.H."/>
            <person name="De La Providencia I."/>
            <person name="Hainaut M."/>
            <person name="Kuo A."/>
            <person name="Kohler A."/>
            <person name="Murat C."/>
            <person name="Tang N."/>
            <person name="Roy S."/>
            <person name="Loubradou J."/>
            <person name="Henrissat B."/>
            <person name="Grigoriev I.V."/>
            <person name="Corradi N."/>
            <person name="Roux C."/>
            <person name="Martin F.M."/>
        </authorList>
    </citation>
    <scope>NUCLEOTIDE SEQUENCE [LARGE SCALE GENOMIC DNA]</scope>
    <source>
        <strain evidence="2 3">DAOM 227022</strain>
    </source>
</reference>
<accession>A0A397SLP6</accession>
<evidence type="ECO:0000256" key="1">
    <source>
        <dbReference type="SAM" id="MobiDB-lite"/>
    </source>
</evidence>
<protein>
    <submittedName>
        <fullName evidence="2">Uncharacterized protein</fullName>
    </submittedName>
</protein>
<dbReference type="Proteomes" id="UP000265703">
    <property type="component" value="Unassembled WGS sequence"/>
</dbReference>
<dbReference type="AlphaFoldDB" id="A0A397SLP6"/>
<dbReference type="EMBL" id="QKYT01000420">
    <property type="protein sequence ID" value="RIA85536.1"/>
    <property type="molecule type" value="Genomic_DNA"/>
</dbReference>
<evidence type="ECO:0000313" key="3">
    <source>
        <dbReference type="Proteomes" id="UP000265703"/>
    </source>
</evidence>
<sequence length="52" mass="5940">MKKKEKLKSNSDNDDTVCENKSIPNICNNKKVSKISDISLFDQRIAKNITEL</sequence>
<name>A0A397SLP6_9GLOM</name>
<gene>
    <name evidence="2" type="ORF">C1645_830651</name>
</gene>
<keyword evidence="3" id="KW-1185">Reference proteome</keyword>
<organism evidence="2 3">
    <name type="scientific">Glomus cerebriforme</name>
    <dbReference type="NCBI Taxonomy" id="658196"/>
    <lineage>
        <taxon>Eukaryota</taxon>
        <taxon>Fungi</taxon>
        <taxon>Fungi incertae sedis</taxon>
        <taxon>Mucoromycota</taxon>
        <taxon>Glomeromycotina</taxon>
        <taxon>Glomeromycetes</taxon>
        <taxon>Glomerales</taxon>
        <taxon>Glomeraceae</taxon>
        <taxon>Glomus</taxon>
    </lineage>
</organism>
<proteinExistence type="predicted"/>
<feature type="region of interest" description="Disordered" evidence="1">
    <location>
        <begin position="1"/>
        <end position="22"/>
    </location>
</feature>
<comment type="caution">
    <text evidence="2">The sequence shown here is derived from an EMBL/GenBank/DDBJ whole genome shotgun (WGS) entry which is preliminary data.</text>
</comment>